<feature type="binding site" evidence="6">
    <location>
        <position position="206"/>
    </location>
    <ligand>
        <name>FMN</name>
        <dbReference type="ChEBI" id="CHEBI:58210"/>
    </ligand>
</feature>
<protein>
    <submittedName>
        <fullName evidence="9">LLM class flavin-dependent oxidoreductase</fullName>
    </submittedName>
</protein>
<dbReference type="PIRSF" id="PIRSF000337">
    <property type="entry name" value="NTA_MOA"/>
    <property type="match status" value="1"/>
</dbReference>
<comment type="similarity">
    <text evidence="5">Belongs to the NtaA/SnaA/DszA monooxygenase family.</text>
</comment>
<dbReference type="GO" id="GO:0004497">
    <property type="term" value="F:monooxygenase activity"/>
    <property type="evidence" value="ECO:0007669"/>
    <property type="project" value="UniProtKB-KW"/>
</dbReference>
<sequence>MPLNSTNSSRSCPPYPRVGPRRCARLSASPPPPRTRPAAPCSPPQPPRRCPVPDRSHTGRPGHVILNVNVLDVGITHDAWRSSDLHPLSFVDTGYFTEVGRIAERGTLDAFFLADGPGLREDPRHKPGRALEPTTILGAVAAATSNIGLIGTLSTTFNDPWELAYRIASLDYVSGGRVAWNVVTTYAEDIAGNFGLTELPDRDTRYRRAAEFVDAVNDLWASARTRTPLRFDGEFFNLAGQLPVPPSAQGQPLLVQAGGSPAGRELAGRQAHAVFSAELSLLAGIAHYQHVKSVATKAGRNPEHVRILPGLITVIGSTEAEAKARDAESAALAPSSHAAARFSATLGIDLHSVDLDAPLPESVLDEPADPSRFRGSLGFRESVIRLAADENLTVRQLLGRLGGGFGHRKIVGSPEQVADTIEHWWNAGAADGFNLMPDRFPDGLEIFVDEVVPILRRRGLFRHEYEASTLRERFGVPFPGSASSASLAG</sequence>
<feature type="binding site" evidence="6">
    <location>
        <position position="115"/>
    </location>
    <ligand>
        <name>FMN</name>
        <dbReference type="ChEBI" id="CHEBI:58210"/>
    </ligand>
</feature>
<evidence type="ECO:0000256" key="1">
    <source>
        <dbReference type="ARBA" id="ARBA00022630"/>
    </source>
</evidence>
<proteinExistence type="inferred from homology"/>
<evidence type="ECO:0000259" key="8">
    <source>
        <dbReference type="Pfam" id="PF00296"/>
    </source>
</evidence>
<keyword evidence="2 6" id="KW-0288">FMN</keyword>
<dbReference type="InterPro" id="IPR016215">
    <property type="entry name" value="NTA_MOA"/>
</dbReference>
<dbReference type="GO" id="GO:0016705">
    <property type="term" value="F:oxidoreductase activity, acting on paired donors, with incorporation or reduction of molecular oxygen"/>
    <property type="evidence" value="ECO:0007669"/>
    <property type="project" value="InterPro"/>
</dbReference>
<organism evidence="9">
    <name type="scientific">Gordonia amarae</name>
    <dbReference type="NCBI Taxonomy" id="36821"/>
    <lineage>
        <taxon>Bacteria</taxon>
        <taxon>Bacillati</taxon>
        <taxon>Actinomycetota</taxon>
        <taxon>Actinomycetes</taxon>
        <taxon>Mycobacteriales</taxon>
        <taxon>Gordoniaceae</taxon>
        <taxon>Gordonia</taxon>
    </lineage>
</organism>
<feature type="region of interest" description="Disordered" evidence="7">
    <location>
        <begin position="1"/>
        <end position="61"/>
    </location>
</feature>
<reference evidence="9" key="1">
    <citation type="journal article" date="2021" name="Nat. Microbiol.">
        <title>Cocultivation of an ultrasmall environmental parasitic bacterium with lytic ability against bacteria associated with wastewater foams.</title>
        <authorList>
            <person name="Batinovic S."/>
            <person name="Rose J.J.A."/>
            <person name="Ratcliffe J."/>
            <person name="Seviour R.J."/>
            <person name="Petrovski S."/>
        </authorList>
    </citation>
    <scope>NUCLEOTIDE SEQUENCE</scope>
    <source>
        <strain evidence="9">CON44</strain>
    </source>
</reference>
<evidence type="ECO:0000256" key="3">
    <source>
        <dbReference type="ARBA" id="ARBA00023002"/>
    </source>
</evidence>
<dbReference type="AlphaFoldDB" id="A0A857KQX0"/>
<accession>A0A857KQX0</accession>
<evidence type="ECO:0000256" key="7">
    <source>
        <dbReference type="SAM" id="MobiDB-lite"/>
    </source>
</evidence>
<feature type="binding site" evidence="6">
    <location>
        <position position="260"/>
    </location>
    <ligand>
        <name>FMN</name>
        <dbReference type="ChEBI" id="CHEBI:58210"/>
    </ligand>
</feature>
<dbReference type="CDD" id="cd01095">
    <property type="entry name" value="Nitrilotriacetate_monoxgenase"/>
    <property type="match status" value="1"/>
</dbReference>
<name>A0A857KQX0_9ACTN</name>
<feature type="compositionally biased region" description="Pro residues" evidence="7">
    <location>
        <begin position="29"/>
        <end position="50"/>
    </location>
</feature>
<feature type="binding site" evidence="6">
    <location>
        <position position="152"/>
    </location>
    <ligand>
        <name>FMN</name>
        <dbReference type="ChEBI" id="CHEBI:58210"/>
    </ligand>
</feature>
<evidence type="ECO:0000256" key="6">
    <source>
        <dbReference type="PIRSR" id="PIRSR000337-1"/>
    </source>
</evidence>
<gene>
    <name evidence="9" type="ORF">GII30_18820</name>
</gene>
<keyword evidence="4" id="KW-0503">Monooxygenase</keyword>
<evidence type="ECO:0000256" key="2">
    <source>
        <dbReference type="ARBA" id="ARBA00022643"/>
    </source>
</evidence>
<dbReference type="Pfam" id="PF00296">
    <property type="entry name" value="Bac_luciferase"/>
    <property type="match status" value="1"/>
</dbReference>
<feature type="compositionally biased region" description="Polar residues" evidence="7">
    <location>
        <begin position="1"/>
        <end position="11"/>
    </location>
</feature>
<keyword evidence="3" id="KW-0560">Oxidoreductase</keyword>
<feature type="domain" description="Luciferase-like" evidence="8">
    <location>
        <begin position="92"/>
        <end position="429"/>
    </location>
</feature>
<dbReference type="EMBL" id="CP045810">
    <property type="protein sequence ID" value="QHN40943.1"/>
    <property type="molecule type" value="Genomic_DNA"/>
</dbReference>
<evidence type="ECO:0000313" key="9">
    <source>
        <dbReference type="EMBL" id="QHN40943.1"/>
    </source>
</evidence>
<dbReference type="InterPro" id="IPR051260">
    <property type="entry name" value="Diverse_substr_monoxygenases"/>
</dbReference>
<dbReference type="SUPFAM" id="SSF51679">
    <property type="entry name" value="Bacterial luciferase-like"/>
    <property type="match status" value="1"/>
</dbReference>
<evidence type="ECO:0000256" key="4">
    <source>
        <dbReference type="ARBA" id="ARBA00023033"/>
    </source>
</evidence>
<dbReference type="PANTHER" id="PTHR30011">
    <property type="entry name" value="ALKANESULFONATE MONOOXYGENASE-RELATED"/>
    <property type="match status" value="1"/>
</dbReference>
<dbReference type="InterPro" id="IPR036661">
    <property type="entry name" value="Luciferase-like_sf"/>
</dbReference>
<dbReference type="Gene3D" id="3.20.20.30">
    <property type="entry name" value="Luciferase-like domain"/>
    <property type="match status" value="1"/>
</dbReference>
<keyword evidence="1 6" id="KW-0285">Flavoprotein</keyword>
<dbReference type="InterPro" id="IPR011251">
    <property type="entry name" value="Luciferase-like_dom"/>
</dbReference>
<dbReference type="PANTHER" id="PTHR30011:SF16">
    <property type="entry name" value="C2H2 FINGER DOMAIN TRANSCRIPTION FACTOR (EUROFUNG)-RELATED"/>
    <property type="match status" value="1"/>
</dbReference>
<evidence type="ECO:0000256" key="5">
    <source>
        <dbReference type="ARBA" id="ARBA00033748"/>
    </source>
</evidence>